<feature type="binding site" evidence="7">
    <location>
        <position position="131"/>
    </location>
    <ligand>
        <name>4-imidazolone-5-propanoate</name>
        <dbReference type="ChEBI" id="CHEBI:77893"/>
    </ligand>
</feature>
<dbReference type="Gene3D" id="2.30.40.10">
    <property type="entry name" value="Urease, subunit C, domain 1"/>
    <property type="match status" value="1"/>
</dbReference>
<keyword evidence="2 7" id="KW-0479">Metal-binding</keyword>
<comment type="function">
    <text evidence="7">Catalyzes the hydrolytic cleavage of the carbon-nitrogen bond in imidazolone-5-propanoate to yield N-formimidoyl-L-glutamate. It is the third step in the universal histidine degradation pathway.</text>
</comment>
<dbReference type="InterPro" id="IPR011059">
    <property type="entry name" value="Metal-dep_hydrolase_composite"/>
</dbReference>
<comment type="cofactor">
    <cofactor evidence="7">
        <name>Zn(2+)</name>
        <dbReference type="ChEBI" id="CHEBI:29105"/>
    </cofactor>
    <cofactor evidence="7">
        <name>Fe(3+)</name>
        <dbReference type="ChEBI" id="CHEBI:29034"/>
    </cofactor>
    <text evidence="7">Binds 1 zinc or iron ion per subunit.</text>
</comment>
<feature type="binding site" evidence="7">
    <location>
        <position position="298"/>
    </location>
    <ligand>
        <name>4-imidazolone-5-propanoate</name>
        <dbReference type="ChEBI" id="CHEBI:77893"/>
    </ligand>
</feature>
<feature type="binding site" evidence="7">
    <location>
        <position position="66"/>
    </location>
    <ligand>
        <name>Zn(2+)</name>
        <dbReference type="ChEBI" id="CHEBI:29105"/>
    </ligand>
</feature>
<feature type="binding site" evidence="7">
    <location>
        <position position="293"/>
    </location>
    <ligand>
        <name>Fe(3+)</name>
        <dbReference type="ChEBI" id="CHEBI:29034"/>
    </ligand>
</feature>
<feature type="binding site" evidence="7">
    <location>
        <position position="66"/>
    </location>
    <ligand>
        <name>Fe(3+)</name>
        <dbReference type="ChEBI" id="CHEBI:29034"/>
    </ligand>
</feature>
<dbReference type="InterPro" id="IPR032466">
    <property type="entry name" value="Metal_Hydrolase"/>
</dbReference>
<keyword evidence="3 7" id="KW-0378">Hydrolase</keyword>
<dbReference type="EMBL" id="JBHSBI010000025">
    <property type="protein sequence ID" value="MFC4013133.1"/>
    <property type="molecule type" value="Genomic_DNA"/>
</dbReference>
<feature type="binding site" evidence="7">
    <location>
        <position position="158"/>
    </location>
    <ligand>
        <name>4-imidazolone-5-propanoate</name>
        <dbReference type="ChEBI" id="CHEBI:77893"/>
    </ligand>
</feature>
<dbReference type="Gene3D" id="3.20.20.140">
    <property type="entry name" value="Metal-dependent hydrolases"/>
    <property type="match status" value="1"/>
</dbReference>
<feature type="binding site" evidence="7">
    <location>
        <position position="293"/>
    </location>
    <ligand>
        <name>Zn(2+)</name>
        <dbReference type="ChEBI" id="CHEBI:29105"/>
    </ligand>
</feature>
<feature type="binding site" evidence="7">
    <location>
        <position position="64"/>
    </location>
    <ligand>
        <name>Fe(3+)</name>
        <dbReference type="ChEBI" id="CHEBI:29034"/>
    </ligand>
</feature>
<dbReference type="GO" id="GO:0050480">
    <property type="term" value="F:imidazolonepropionase activity"/>
    <property type="evidence" value="ECO:0007669"/>
    <property type="project" value="UniProtKB-EC"/>
</dbReference>
<feature type="binding site" evidence="7">
    <location>
        <position position="297"/>
    </location>
    <ligand>
        <name>N-formimidoyl-L-glutamate</name>
        <dbReference type="ChEBI" id="CHEBI:58928"/>
    </ligand>
</feature>
<dbReference type="PANTHER" id="PTHR42752">
    <property type="entry name" value="IMIDAZOLONEPROPIONASE"/>
    <property type="match status" value="1"/>
</dbReference>
<organism evidence="9 10">
    <name type="scientific">Nonomuraea purpurea</name>
    <dbReference type="NCBI Taxonomy" id="1849276"/>
    <lineage>
        <taxon>Bacteria</taxon>
        <taxon>Bacillati</taxon>
        <taxon>Actinomycetota</taxon>
        <taxon>Actinomycetes</taxon>
        <taxon>Streptosporangiales</taxon>
        <taxon>Streptosporangiaceae</taxon>
        <taxon>Nonomuraea</taxon>
    </lineage>
</organism>
<comment type="catalytic activity">
    <reaction evidence="7">
        <text>4-imidazolone-5-propanoate + H2O = N-formimidoyl-L-glutamate</text>
        <dbReference type="Rhea" id="RHEA:23660"/>
        <dbReference type="ChEBI" id="CHEBI:15377"/>
        <dbReference type="ChEBI" id="CHEBI:58928"/>
        <dbReference type="ChEBI" id="CHEBI:77893"/>
        <dbReference type="EC" id="3.5.2.7"/>
    </reaction>
</comment>
<keyword evidence="7" id="KW-0963">Cytoplasm</keyword>
<dbReference type="InterPro" id="IPR005920">
    <property type="entry name" value="HutI"/>
</dbReference>
<keyword evidence="4 7" id="KW-0369">Histidine metabolism</keyword>
<evidence type="ECO:0000313" key="9">
    <source>
        <dbReference type="EMBL" id="MFC4013133.1"/>
    </source>
</evidence>
<evidence type="ECO:0000256" key="5">
    <source>
        <dbReference type="ARBA" id="ARBA00022833"/>
    </source>
</evidence>
<feature type="binding site" evidence="7">
    <location>
        <position position="222"/>
    </location>
    <ligand>
        <name>4-imidazolone-5-propanoate</name>
        <dbReference type="ChEBI" id="CHEBI:77893"/>
    </ligand>
</feature>
<evidence type="ECO:0000256" key="1">
    <source>
        <dbReference type="ARBA" id="ARBA00012864"/>
    </source>
</evidence>
<keyword evidence="5 7" id="KW-0862">Zinc</keyword>
<feature type="binding site" evidence="7">
    <location>
        <position position="131"/>
    </location>
    <ligand>
        <name>N-formimidoyl-L-glutamate</name>
        <dbReference type="ChEBI" id="CHEBI:58928"/>
    </ligand>
</feature>
<name>A0ABV8GJU3_9ACTN</name>
<evidence type="ECO:0000256" key="2">
    <source>
        <dbReference type="ARBA" id="ARBA00022723"/>
    </source>
</evidence>
<dbReference type="NCBIfam" id="TIGR01224">
    <property type="entry name" value="hutI"/>
    <property type="match status" value="1"/>
</dbReference>
<comment type="caution">
    <text evidence="9">The sequence shown here is derived from an EMBL/GenBank/DDBJ whole genome shotgun (WGS) entry which is preliminary data.</text>
</comment>
<protein>
    <recommendedName>
        <fullName evidence="1 7">Imidazolonepropionase</fullName>
        <ecNumber evidence="1 7">3.5.2.7</ecNumber>
    </recommendedName>
    <alternativeName>
        <fullName evidence="7">Imidazolone-5-propionate hydrolase</fullName>
    </alternativeName>
</protein>
<dbReference type="EC" id="3.5.2.7" evidence="1 7"/>
<evidence type="ECO:0000313" key="10">
    <source>
        <dbReference type="Proteomes" id="UP001595851"/>
    </source>
</evidence>
<dbReference type="PANTHER" id="PTHR42752:SF1">
    <property type="entry name" value="IMIDAZOLONEPROPIONASE-RELATED"/>
    <property type="match status" value="1"/>
</dbReference>
<feature type="domain" description="Amidohydrolase-related" evidence="8">
    <location>
        <begin position="56"/>
        <end position="355"/>
    </location>
</feature>
<dbReference type="Pfam" id="PF01979">
    <property type="entry name" value="Amidohydro_1"/>
    <property type="match status" value="1"/>
</dbReference>
<accession>A0ABV8GJU3</accession>
<keyword evidence="10" id="KW-1185">Reference proteome</keyword>
<dbReference type="RefSeq" id="WP_379533021.1">
    <property type="nucleotide sequence ID" value="NZ_JBHSBI010000025.1"/>
</dbReference>
<comment type="subcellular location">
    <subcellularLocation>
        <location evidence="7">Cytoplasm</location>
    </subcellularLocation>
</comment>
<feature type="binding site" evidence="7">
    <location>
        <position position="73"/>
    </location>
    <ligand>
        <name>4-imidazolone-5-propanoate</name>
        <dbReference type="ChEBI" id="CHEBI:77893"/>
    </ligand>
</feature>
<sequence>MTTLIDGIGLLYTGDPEREEIADAALVLEDGLIAWVGPAFEAPAADTRVDVAGRGVIPGYVDSHAHLVFAGDRTAEFKARMSGRPYTGGGIRTTVAATRQAGYPELAARARGLVNEMLAQGTTTVEIKSGYGLSVEDERRSLEIASGLTDETTFLGAHVVPAGMDADSYVRLVAGEMLDACAPYAKWVDVFCERGAFDGDQTREILAAGLKAGLGARVHANQLGEGPGVRIACELGAASADHCTHLTTADVDALASSGTVATLLPGAEFSTRSPYPDARRLIDAGVTVALATDCNPGSSFTSSMAFCLALAVREMRMTPLEAIRAATYGGARALRRTDVGWLRRGARADLVVLDAPSYVHLAYRPGVPLVHQVFHHGLLL</sequence>
<evidence type="ECO:0000256" key="7">
    <source>
        <dbReference type="HAMAP-Rule" id="MF_00372"/>
    </source>
</evidence>
<feature type="binding site" evidence="7">
    <location>
        <position position="219"/>
    </location>
    <ligand>
        <name>Fe(3+)</name>
        <dbReference type="ChEBI" id="CHEBI:29034"/>
    </ligand>
</feature>
<evidence type="ECO:0000256" key="3">
    <source>
        <dbReference type="ARBA" id="ARBA00022801"/>
    </source>
</evidence>
<reference evidence="10" key="1">
    <citation type="journal article" date="2019" name="Int. J. Syst. Evol. Microbiol.">
        <title>The Global Catalogue of Microorganisms (GCM) 10K type strain sequencing project: providing services to taxonomists for standard genome sequencing and annotation.</title>
        <authorList>
            <consortium name="The Broad Institute Genomics Platform"/>
            <consortium name="The Broad Institute Genome Sequencing Center for Infectious Disease"/>
            <person name="Wu L."/>
            <person name="Ma J."/>
        </authorList>
    </citation>
    <scope>NUCLEOTIDE SEQUENCE [LARGE SCALE GENOMIC DNA]</scope>
    <source>
        <strain evidence="10">TBRC 1276</strain>
    </source>
</reference>
<dbReference type="SUPFAM" id="SSF51556">
    <property type="entry name" value="Metallo-dependent hydrolases"/>
    <property type="match status" value="1"/>
</dbReference>
<feature type="binding site" evidence="7">
    <location>
        <position position="295"/>
    </location>
    <ligand>
        <name>N-formimidoyl-L-glutamate</name>
        <dbReference type="ChEBI" id="CHEBI:58928"/>
    </ligand>
</feature>
<dbReference type="SUPFAM" id="SSF51338">
    <property type="entry name" value="Composite domain of metallo-dependent hydrolases"/>
    <property type="match status" value="1"/>
</dbReference>
<proteinExistence type="inferred from homology"/>
<dbReference type="Proteomes" id="UP001595851">
    <property type="component" value="Unassembled WGS sequence"/>
</dbReference>
<gene>
    <name evidence="7 9" type="primary">hutI</name>
    <name evidence="9" type="ORF">ACFOY2_38310</name>
</gene>
<dbReference type="InterPro" id="IPR006680">
    <property type="entry name" value="Amidohydro-rel"/>
</dbReference>
<comment type="pathway">
    <text evidence="7">Amino-acid degradation; L-histidine degradation into L-glutamate; N-formimidoyl-L-glutamate from L-histidine: step 3/3.</text>
</comment>
<feature type="binding site" evidence="7">
    <location>
        <position position="64"/>
    </location>
    <ligand>
        <name>Zn(2+)</name>
        <dbReference type="ChEBI" id="CHEBI:29105"/>
    </ligand>
</feature>
<keyword evidence="6 7" id="KW-0408">Iron</keyword>
<evidence type="ECO:0000259" key="8">
    <source>
        <dbReference type="Pfam" id="PF01979"/>
    </source>
</evidence>
<feature type="binding site" evidence="7">
    <location>
        <position position="219"/>
    </location>
    <ligand>
        <name>Zn(2+)</name>
        <dbReference type="ChEBI" id="CHEBI:29105"/>
    </ligand>
</feature>
<evidence type="ECO:0000256" key="4">
    <source>
        <dbReference type="ARBA" id="ARBA00022808"/>
    </source>
</evidence>
<evidence type="ECO:0000256" key="6">
    <source>
        <dbReference type="ARBA" id="ARBA00023004"/>
    </source>
</evidence>
<dbReference type="HAMAP" id="MF_00372">
    <property type="entry name" value="HutI"/>
    <property type="match status" value="1"/>
</dbReference>
<comment type="similarity">
    <text evidence="7">Belongs to the metallo-dependent hydrolases superfamily. HutI family.</text>
</comment>